<organism evidence="2 3">
    <name type="scientific">Kitasatospora paranensis</name>
    <dbReference type="NCBI Taxonomy" id="258053"/>
    <lineage>
        <taxon>Bacteria</taxon>
        <taxon>Bacillati</taxon>
        <taxon>Actinomycetota</taxon>
        <taxon>Actinomycetes</taxon>
        <taxon>Kitasatosporales</taxon>
        <taxon>Streptomycetaceae</taxon>
        <taxon>Kitasatospora</taxon>
    </lineage>
</organism>
<gene>
    <name evidence="2" type="ORF">ACFQMG_24965</name>
</gene>
<sequence length="413" mass="44419">MGDDGAGGRSGRVLPRALVVRRLVERQVAGELTSLHVRAVADTVGVSVRTVWRWLAEAKATGEVVRKPARQGYAMPDETWALLAEVGGNVAELRRRMLAAAAGSSTAVPTLGTLHRVVRRDRLAGRLLVVEREPSLAEPLRPDPLSELGLGTVSGAGLGGRVFLREQTRLAKVPVLVPGARVVATPSVASVVQCVAHATAVGAVACLYGDAGHGKTVALQYALSQLPEPVRVRRVHVGVHPSVPELRRVLADALELKRLPHATGAADLMLLDALRQPRVLVLDEAQRLPVPALEFLRQLWDHPDTDVALLLAGAGAERALRRVPALASRVLTWELVPRLGQAAVRPVMEAFHPLWGQVAPVDMAWVEEHVGHGNFRTWAKVTSHLTAEVYGQARAVVDRPLLERVCARLTGPV</sequence>
<dbReference type="PANTHER" id="PTHR35894:SF1">
    <property type="entry name" value="PHOSPHORIBULOKINASE _ URIDINE KINASE FAMILY"/>
    <property type="match status" value="1"/>
</dbReference>
<evidence type="ECO:0000313" key="2">
    <source>
        <dbReference type="EMBL" id="MFC7182805.1"/>
    </source>
</evidence>
<dbReference type="RefSeq" id="WP_345709478.1">
    <property type="nucleotide sequence ID" value="NZ_BAABKV010000001.1"/>
</dbReference>
<keyword evidence="3" id="KW-1185">Reference proteome</keyword>
<proteinExistence type="predicted"/>
<dbReference type="InterPro" id="IPR027417">
    <property type="entry name" value="P-loop_NTPase"/>
</dbReference>
<reference evidence="3" key="1">
    <citation type="journal article" date="2019" name="Int. J. Syst. Evol. Microbiol.">
        <title>The Global Catalogue of Microorganisms (GCM) 10K type strain sequencing project: providing services to taxonomists for standard genome sequencing and annotation.</title>
        <authorList>
            <consortium name="The Broad Institute Genomics Platform"/>
            <consortium name="The Broad Institute Genome Sequencing Center for Infectious Disease"/>
            <person name="Wu L."/>
            <person name="Ma J."/>
        </authorList>
    </citation>
    <scope>NUCLEOTIDE SEQUENCE [LARGE SCALE GENOMIC DNA]</scope>
    <source>
        <strain evidence="3">CGMCC 1.12859</strain>
    </source>
</reference>
<evidence type="ECO:0000259" key="1">
    <source>
        <dbReference type="Pfam" id="PF13401"/>
    </source>
</evidence>
<dbReference type="SUPFAM" id="SSF52540">
    <property type="entry name" value="P-loop containing nucleoside triphosphate hydrolases"/>
    <property type="match status" value="1"/>
</dbReference>
<dbReference type="InterPro" id="IPR052026">
    <property type="entry name" value="ExeA_AAA_ATPase_DNA-bind"/>
</dbReference>
<dbReference type="PANTHER" id="PTHR35894">
    <property type="entry name" value="GENERAL SECRETION PATHWAY PROTEIN A-RELATED"/>
    <property type="match status" value="1"/>
</dbReference>
<name>A0ABW2G238_9ACTN</name>
<evidence type="ECO:0000313" key="3">
    <source>
        <dbReference type="Proteomes" id="UP001596435"/>
    </source>
</evidence>
<dbReference type="InterPro" id="IPR049945">
    <property type="entry name" value="AAA_22"/>
</dbReference>
<dbReference type="Proteomes" id="UP001596435">
    <property type="component" value="Unassembled WGS sequence"/>
</dbReference>
<protein>
    <submittedName>
        <fullName evidence="2">AAA family ATPase</fullName>
    </submittedName>
</protein>
<dbReference type="Pfam" id="PF13401">
    <property type="entry name" value="AAA_22"/>
    <property type="match status" value="1"/>
</dbReference>
<comment type="caution">
    <text evidence="2">The sequence shown here is derived from an EMBL/GenBank/DDBJ whole genome shotgun (WGS) entry which is preliminary data.</text>
</comment>
<feature type="domain" description="ORC1/DEAH AAA+ ATPase" evidence="1">
    <location>
        <begin position="204"/>
        <end position="314"/>
    </location>
</feature>
<dbReference type="EMBL" id="JBHTAJ010000053">
    <property type="protein sequence ID" value="MFC7182805.1"/>
    <property type="molecule type" value="Genomic_DNA"/>
</dbReference>
<dbReference type="Gene3D" id="3.40.50.300">
    <property type="entry name" value="P-loop containing nucleotide triphosphate hydrolases"/>
    <property type="match status" value="1"/>
</dbReference>
<accession>A0ABW2G238</accession>